<evidence type="ECO:0000259" key="3">
    <source>
        <dbReference type="Pfam" id="PF09822"/>
    </source>
</evidence>
<dbReference type="RefSeq" id="WP_091240356.1">
    <property type="nucleotide sequence ID" value="NZ_FNAG01000002.1"/>
</dbReference>
<dbReference type="Proteomes" id="UP000199603">
    <property type="component" value="Unassembled WGS sequence"/>
</dbReference>
<dbReference type="OrthoDB" id="9777219at2"/>
<dbReference type="EMBL" id="FNAG01000002">
    <property type="protein sequence ID" value="SDD42023.1"/>
    <property type="molecule type" value="Genomic_DNA"/>
</dbReference>
<reference evidence="5 6" key="1">
    <citation type="submission" date="2016-10" db="EMBL/GenBank/DDBJ databases">
        <authorList>
            <person name="de Groot N.N."/>
        </authorList>
    </citation>
    <scope>NUCLEOTIDE SEQUENCE [LARGE SCALE GENOMIC DNA]</scope>
    <source>
        <strain evidence="5 6">DSM 16957</strain>
    </source>
</reference>
<dbReference type="Pfam" id="PF23357">
    <property type="entry name" value="DUF7088"/>
    <property type="match status" value="1"/>
</dbReference>
<proteinExistence type="predicted"/>
<accession>A0A1G6UL42</accession>
<feature type="domain" description="DUF7088" evidence="4">
    <location>
        <begin position="41"/>
        <end position="141"/>
    </location>
</feature>
<dbReference type="Pfam" id="PF09822">
    <property type="entry name" value="ABC_transp_aux"/>
    <property type="match status" value="1"/>
</dbReference>
<evidence type="ECO:0000313" key="5">
    <source>
        <dbReference type="EMBL" id="SDD42023.1"/>
    </source>
</evidence>
<evidence type="ECO:0000313" key="6">
    <source>
        <dbReference type="Proteomes" id="UP000199603"/>
    </source>
</evidence>
<dbReference type="InterPro" id="IPR019196">
    <property type="entry name" value="ABC_transp_unknown"/>
</dbReference>
<evidence type="ECO:0000256" key="1">
    <source>
        <dbReference type="SAM" id="Coils"/>
    </source>
</evidence>
<dbReference type="AlphaFoldDB" id="A0A1G6UL42"/>
<keyword evidence="6" id="KW-1185">Reference proteome</keyword>
<gene>
    <name evidence="5" type="ORF">SAMN04488509_102389</name>
</gene>
<feature type="transmembrane region" description="Helical" evidence="2">
    <location>
        <begin position="12"/>
        <end position="32"/>
    </location>
</feature>
<evidence type="ECO:0000259" key="4">
    <source>
        <dbReference type="Pfam" id="PF23357"/>
    </source>
</evidence>
<sequence>MSVLNRRALTGSTLVVLAVLFIALVMLTGVLFRGARVDLTQDRLYTLSDGTRALIGKIEEPVNLQFYFSDRAAANYPALRTYAERVRELLEEMVAVAPGKLRLEVIDPQPFSEDEDRATAAGLQAVPLGGGADTLFFGLVGSNALDGQMAIPFFQPDKETFLEYDVAKLISGLSGPAKPKVGVLSSLNLAGGFDPARGGMTPGWVINDELGELFELRTLDSTVTSIPEDIELLMLVHPKNLSDDTLYAVDQFVLRGGRLLAFVDPHAEAEVAGDAADPMSNMMAEKTSDLPKLFEAWGISYDPQKVVLDAETALELQTRPDQPPQRHLAVLGVGREQMNQQDIVTAQLDAVNLSTAGHFVLRDDSTLKLEPLIQSSLSSSTTGVERVRFLPEPRELFNGFTPNATEAFVIAGRLTGPLKTAFPERSGEGHRAETEQASILLFADTDLLTDRLWVQTQQFFGQRVMNAFAKNGDLVINAVDNLVGSSDLIGVRARTTSARPFTRVEALKRQADDRFRAKEQELQTQLTETERQLTELQSQRSANDGGQLLSAEQQAAIKRFQDEKLRIRKELRQVRRDLDQDISRLGTQLKVINIAGVPLLLTVVAVAFAFSRARRRREEGKV</sequence>
<feature type="coiled-coil region" evidence="1">
    <location>
        <begin position="519"/>
        <end position="577"/>
    </location>
</feature>
<organism evidence="5 6">
    <name type="scientific">Aquimonas voraii</name>
    <dbReference type="NCBI Taxonomy" id="265719"/>
    <lineage>
        <taxon>Bacteria</taxon>
        <taxon>Pseudomonadati</taxon>
        <taxon>Pseudomonadota</taxon>
        <taxon>Gammaproteobacteria</taxon>
        <taxon>Lysobacterales</taxon>
        <taxon>Lysobacteraceae</taxon>
        <taxon>Aquimonas</taxon>
    </lineage>
</organism>
<keyword evidence="2" id="KW-0472">Membrane</keyword>
<keyword evidence="2" id="KW-1133">Transmembrane helix</keyword>
<feature type="domain" description="ABC-type uncharacterised transport system" evidence="3">
    <location>
        <begin position="178"/>
        <end position="478"/>
    </location>
</feature>
<keyword evidence="2" id="KW-0812">Transmembrane</keyword>
<evidence type="ECO:0000256" key="2">
    <source>
        <dbReference type="SAM" id="Phobius"/>
    </source>
</evidence>
<name>A0A1G6UL42_9GAMM</name>
<protein>
    <submittedName>
        <fullName evidence="5">ABC-type uncharacterized transport system involved in gliding motility, auxiliary component</fullName>
    </submittedName>
</protein>
<keyword evidence="1" id="KW-0175">Coiled coil</keyword>
<feature type="transmembrane region" description="Helical" evidence="2">
    <location>
        <begin position="591"/>
        <end position="611"/>
    </location>
</feature>
<dbReference type="STRING" id="265719.SAMN04488509_102389"/>
<dbReference type="InterPro" id="IPR055396">
    <property type="entry name" value="DUF7088"/>
</dbReference>